<evidence type="ECO:0000256" key="1">
    <source>
        <dbReference type="SAM" id="MobiDB-lite"/>
    </source>
</evidence>
<proteinExistence type="predicted"/>
<reference evidence="3" key="1">
    <citation type="journal article" date="2020" name="Stud. Mycol.">
        <title>101 Dothideomycetes genomes: a test case for predicting lifestyles and emergence of pathogens.</title>
        <authorList>
            <person name="Haridas S."/>
            <person name="Albert R."/>
            <person name="Binder M."/>
            <person name="Bloem J."/>
            <person name="Labutti K."/>
            <person name="Salamov A."/>
            <person name="Andreopoulos B."/>
            <person name="Baker S."/>
            <person name="Barry K."/>
            <person name="Bills G."/>
            <person name="Bluhm B."/>
            <person name="Cannon C."/>
            <person name="Castanera R."/>
            <person name="Culley D."/>
            <person name="Daum C."/>
            <person name="Ezra D."/>
            <person name="Gonzalez J."/>
            <person name="Henrissat B."/>
            <person name="Kuo A."/>
            <person name="Liang C."/>
            <person name="Lipzen A."/>
            <person name="Lutzoni F."/>
            <person name="Magnuson J."/>
            <person name="Mondo S."/>
            <person name="Nolan M."/>
            <person name="Ohm R."/>
            <person name="Pangilinan J."/>
            <person name="Park H.-J."/>
            <person name="Ramirez L."/>
            <person name="Alfaro M."/>
            <person name="Sun H."/>
            <person name="Tritt A."/>
            <person name="Yoshinaga Y."/>
            <person name="Zwiers L.-H."/>
            <person name="Turgeon B."/>
            <person name="Goodwin S."/>
            <person name="Spatafora J."/>
            <person name="Crous P."/>
            <person name="Grigoriev I."/>
        </authorList>
    </citation>
    <scope>NUCLEOTIDE SEQUENCE</scope>
    <source>
        <strain evidence="3">CBS 480.64</strain>
    </source>
</reference>
<dbReference type="OrthoDB" id="4838853at2759"/>
<dbReference type="PANTHER" id="PTHR42024:SF1">
    <property type="entry name" value="AMINO ACID PERMEASE_ SLC12A DOMAIN-CONTAINING PROTEIN"/>
    <property type="match status" value="1"/>
</dbReference>
<protein>
    <submittedName>
        <fullName evidence="3">Uncharacterized protein</fullName>
    </submittedName>
</protein>
<organism evidence="3 4">
    <name type="scientific">Piedraia hortae CBS 480.64</name>
    <dbReference type="NCBI Taxonomy" id="1314780"/>
    <lineage>
        <taxon>Eukaryota</taxon>
        <taxon>Fungi</taxon>
        <taxon>Dikarya</taxon>
        <taxon>Ascomycota</taxon>
        <taxon>Pezizomycotina</taxon>
        <taxon>Dothideomycetes</taxon>
        <taxon>Dothideomycetidae</taxon>
        <taxon>Capnodiales</taxon>
        <taxon>Piedraiaceae</taxon>
        <taxon>Piedraia</taxon>
    </lineage>
</organism>
<dbReference type="Proteomes" id="UP000799421">
    <property type="component" value="Unassembled WGS sequence"/>
</dbReference>
<dbReference type="PANTHER" id="PTHR42024">
    <property type="entry name" value="AMINO ACID PERMEASE_ SLC12A DOMAIN-CONTAINING PROTEIN"/>
    <property type="match status" value="1"/>
</dbReference>
<dbReference type="EMBL" id="MU006028">
    <property type="protein sequence ID" value="KAF2857765.1"/>
    <property type="molecule type" value="Genomic_DNA"/>
</dbReference>
<evidence type="ECO:0000313" key="3">
    <source>
        <dbReference type="EMBL" id="KAF2857765.1"/>
    </source>
</evidence>
<name>A0A6A7BSS6_9PEZI</name>
<feature type="transmembrane region" description="Helical" evidence="2">
    <location>
        <begin position="196"/>
        <end position="217"/>
    </location>
</feature>
<feature type="compositionally biased region" description="Basic and acidic residues" evidence="1">
    <location>
        <begin position="8"/>
        <end position="19"/>
    </location>
</feature>
<evidence type="ECO:0000256" key="2">
    <source>
        <dbReference type="SAM" id="Phobius"/>
    </source>
</evidence>
<feature type="transmembrane region" description="Helical" evidence="2">
    <location>
        <begin position="307"/>
        <end position="330"/>
    </location>
</feature>
<accession>A0A6A7BSS6</accession>
<feature type="transmembrane region" description="Helical" evidence="2">
    <location>
        <begin position="123"/>
        <end position="142"/>
    </location>
</feature>
<dbReference type="AlphaFoldDB" id="A0A6A7BSS6"/>
<feature type="transmembrane region" description="Helical" evidence="2">
    <location>
        <begin position="280"/>
        <end position="301"/>
    </location>
</feature>
<keyword evidence="2" id="KW-0812">Transmembrane</keyword>
<feature type="non-terminal residue" evidence="3">
    <location>
        <position position="348"/>
    </location>
</feature>
<feature type="transmembrane region" description="Helical" evidence="2">
    <location>
        <begin position="163"/>
        <end position="184"/>
    </location>
</feature>
<feature type="region of interest" description="Disordered" evidence="1">
    <location>
        <begin position="1"/>
        <end position="54"/>
    </location>
</feature>
<evidence type="ECO:0000313" key="4">
    <source>
        <dbReference type="Proteomes" id="UP000799421"/>
    </source>
</evidence>
<feature type="transmembrane region" description="Helical" evidence="2">
    <location>
        <begin position="87"/>
        <end position="111"/>
    </location>
</feature>
<keyword evidence="4" id="KW-1185">Reference proteome</keyword>
<keyword evidence="2" id="KW-0472">Membrane</keyword>
<keyword evidence="2" id="KW-1133">Transmembrane helix</keyword>
<sequence>PRNSTSRTSRDFDARRDGPYGRPSLTMQRRKSSRHGTSTVTSPREEPNEDDVVPTLDELSEPTQTMTATFEPDPPPLNYSLHARKKAIIIFWTLILIDCVVIPIALYFGLWYGTTRKQLSANAVFSIVTAGLGGVSILEYILRLRQLLKKDSTCRPIGAPRGYLDFFHWNFSVGWFFVVIELIVGTIPRHPPMRLLSMPVASMLFAFGTELLIVDFLRIFQYPSPIRISSIPKGSQLRPCIYHIIEDVCAVDGGGGTAFREALNKRYEASHTFRAMLRRLGLFWAFGGEGAAVVVTVIVFTTDKEPAYVVGWAAPFVWAGFWALLTYGYVKYMLKKEKVHWREGVLQK</sequence>
<gene>
    <name evidence="3" type="ORF">K470DRAFT_205406</name>
</gene>
<feature type="non-terminal residue" evidence="3">
    <location>
        <position position="1"/>
    </location>
</feature>